<proteinExistence type="predicted"/>
<evidence type="ECO:0000256" key="1">
    <source>
        <dbReference type="SAM" id="MobiDB-lite"/>
    </source>
</evidence>
<dbReference type="EMBL" id="JBHLUE010000016">
    <property type="protein sequence ID" value="MFC0566106.1"/>
    <property type="molecule type" value="Genomic_DNA"/>
</dbReference>
<gene>
    <name evidence="2" type="ORF">ACFFHU_18440</name>
</gene>
<dbReference type="RefSeq" id="WP_377340532.1">
    <property type="nucleotide sequence ID" value="NZ_JBHLUE010000016.1"/>
</dbReference>
<evidence type="ECO:0000313" key="3">
    <source>
        <dbReference type="Proteomes" id="UP001589894"/>
    </source>
</evidence>
<feature type="region of interest" description="Disordered" evidence="1">
    <location>
        <begin position="354"/>
        <end position="435"/>
    </location>
</feature>
<name>A0ABV6NZH4_9ACTN</name>
<keyword evidence="3" id="KW-1185">Reference proteome</keyword>
<protein>
    <submittedName>
        <fullName evidence="2">Uncharacterized protein</fullName>
    </submittedName>
</protein>
<organism evidence="2 3">
    <name type="scientific">Plantactinospora siamensis</name>
    <dbReference type="NCBI Taxonomy" id="555372"/>
    <lineage>
        <taxon>Bacteria</taxon>
        <taxon>Bacillati</taxon>
        <taxon>Actinomycetota</taxon>
        <taxon>Actinomycetes</taxon>
        <taxon>Micromonosporales</taxon>
        <taxon>Micromonosporaceae</taxon>
        <taxon>Plantactinospora</taxon>
    </lineage>
</organism>
<sequence length="556" mass="57726">MRTSAPAAAHRRPLILALLTCLALGSGVGLAVGLAAPAPRDDPDGTRPLTAAEARRLGAMWPTNLRDGTVVVHATLNRSGRPVRLGGWVDWRRRLGYLAVDGPGAGPDRGLVQAAPGVLAHRPPPVPAGRPGLPPPAPPADGWQVRRLAPAARDLDALLALLFGLATDRDGADMLARVPARWLKPDRIDGLPVDVLLGPALPEAPGGPAGQLTPAPSGLAELGGPVRYWLDRDARLHRLEATLPGAVPARVDLDRPASPEMIILNAIDALGGDPVRPRAVTDAEADRLARMSRLNRARGGARVTLALPSLPDADLRGSGWFDWRRSVAYLALTDAAGGDAPALVRADPAGVARREGPLVGSARPRPAPDEPSGDAPTGGHGAPAGAASPAATRNEPAGRTTPGGDARPSGAASPDGPDSAGADAPPGWWAPPLPAPADGWTVATWRQRIDDAGGLDLDLLLSEGLAAGRRSAWDAATLRASAVWLRADSLRGRPVSVFEVPKPAEAGEPPGSARLRYWLDRTGLLCRVELRTRSGAYAQLDLAPGRVPRLPLSPET</sequence>
<evidence type="ECO:0000313" key="2">
    <source>
        <dbReference type="EMBL" id="MFC0566106.1"/>
    </source>
</evidence>
<accession>A0ABV6NZH4</accession>
<dbReference type="Proteomes" id="UP001589894">
    <property type="component" value="Unassembled WGS sequence"/>
</dbReference>
<comment type="caution">
    <text evidence="2">The sequence shown here is derived from an EMBL/GenBank/DDBJ whole genome shotgun (WGS) entry which is preliminary data.</text>
</comment>
<reference evidence="2 3" key="1">
    <citation type="submission" date="2024-09" db="EMBL/GenBank/DDBJ databases">
        <authorList>
            <person name="Sun Q."/>
            <person name="Mori K."/>
        </authorList>
    </citation>
    <scope>NUCLEOTIDE SEQUENCE [LARGE SCALE GENOMIC DNA]</scope>
    <source>
        <strain evidence="2 3">TBRC 2205</strain>
    </source>
</reference>